<feature type="compositionally biased region" description="Polar residues" evidence="11">
    <location>
        <begin position="678"/>
        <end position="690"/>
    </location>
</feature>
<sequence length="968" mass="109432">MGRKAKFDETKKVKKGPGRKAKKQPDPVFKKELLADDKEDKKLSHRQKQRAARRLKKKKELAEKRKALKEAKKNPKPENDTEEAVSALDDETPKGFTDDNKEWLKPKKKGLAKLKEIEPDSDESDDEGLGEDENDASSKEDDDSEQEIKDTKKPSKENYKVGTLDDLFNDTDDEQDETLDNEETGDSNKSYNSDSSEDSDNSEDDEDEDMLPIEKANVKLKQKQRLDKKLADEELQLNIAKQDVFAFPSEEELQNPTSLQDVHQRVKDIVSVLNDFNRLKEEGRSRCEYTELLLKDLCLYYSYNEFLMEVLMQIFPVQELIEFLEASEVSRPITIRTNSLKTRRRDLAQALINRGVNLDPVGKWSKVGLVVYSSTVPVGATPEYLAGHYILQGASSFLPVMALAPQENERILDMCAAPGGKASHIAAIMKNTGSLFANDANKERTKAIVGNFHRLGVVNAVICNYDGRQFPDVIKGFDRVLLDAPCTGTGVIAKDPSVKTTKDQKDIQRCFNLQRQLLLAAIDCCNAKSSTGGYIVYSTCSILPEENEWVVNYALKRRNVKLVPTGLDFGTEGFQKYRHHRFHPSLKLTRRFYPHTHNMDGFFVAKLKKFSNVIPEPFKDEDDEEEAGQENENSETKEAEQNGDVPEDQKIKLQTGVKRTAKPNTAQPKEKKQKTDDSPQPTTNGNVEPINNQKKKKQKNKKKNKKGQKSEGQSNQTKQEDKPTEETKQTTKQNTQQDPETKEKAKIEKSNKEKVQTKPIVVDKANENTQSNESNGGTPKKKKNRKKNKNNKNTNIQNQINKNENNITDKLEIAAAKKMKNNNKKQKQIGQLNSKKDKPTEETTKQNTQQDLETKGKAKIEISNKEKVQTKPVVVDEANANAQSNESSGGSPKKKNKKKNKNKNNTNVQNQINKNENKITDKLEIAAAKKLKNNNKKQKQIGKLNSKKEGGKQGIKKNLKKSNPKAKG</sequence>
<feature type="compositionally biased region" description="Acidic residues" evidence="11">
    <location>
        <begin position="195"/>
        <end position="210"/>
    </location>
</feature>
<dbReference type="GO" id="GO:0005730">
    <property type="term" value="C:nucleolus"/>
    <property type="evidence" value="ECO:0007669"/>
    <property type="project" value="UniProtKB-SubCell"/>
</dbReference>
<dbReference type="NCBIfam" id="TIGR00446">
    <property type="entry name" value="nop2p"/>
    <property type="match status" value="1"/>
</dbReference>
<evidence type="ECO:0000256" key="6">
    <source>
        <dbReference type="ARBA" id="ARBA00022691"/>
    </source>
</evidence>
<evidence type="ECO:0000259" key="12">
    <source>
        <dbReference type="PROSITE" id="PS51686"/>
    </source>
</evidence>
<evidence type="ECO:0000256" key="4">
    <source>
        <dbReference type="ARBA" id="ARBA00022603"/>
    </source>
</evidence>
<dbReference type="PRINTS" id="PR02008">
    <property type="entry name" value="RCMTFAMILY"/>
</dbReference>
<feature type="compositionally biased region" description="Basic and acidic residues" evidence="11">
    <location>
        <begin position="834"/>
        <end position="844"/>
    </location>
</feature>
<evidence type="ECO:0000313" key="14">
    <source>
        <dbReference type="Proteomes" id="UP000663880"/>
    </source>
</evidence>
<feature type="compositionally biased region" description="Basic and acidic residues" evidence="11">
    <location>
        <begin position="718"/>
        <end position="729"/>
    </location>
</feature>
<feature type="domain" description="SAM-dependent MTase RsmB/NOP-type" evidence="12">
    <location>
        <begin position="323"/>
        <end position="610"/>
    </location>
</feature>
<feature type="compositionally biased region" description="Polar residues" evidence="11">
    <location>
        <begin position="767"/>
        <end position="777"/>
    </location>
</feature>
<comment type="subcellular location">
    <subcellularLocation>
        <location evidence="1">Nucleus</location>
        <location evidence="1">Nucleolus</location>
    </subcellularLocation>
</comment>
<keyword evidence="8" id="KW-0539">Nucleus</keyword>
<gene>
    <name evidence="13" type="ORF">PMACD_LOCUS14404</name>
</gene>
<feature type="binding site" evidence="9">
    <location>
        <position position="466"/>
    </location>
    <ligand>
        <name>S-adenosyl-L-methionine</name>
        <dbReference type="ChEBI" id="CHEBI:59789"/>
    </ligand>
</feature>
<dbReference type="GO" id="GO:0000470">
    <property type="term" value="P:maturation of LSU-rRNA"/>
    <property type="evidence" value="ECO:0007669"/>
    <property type="project" value="TreeGrafter"/>
</dbReference>
<keyword evidence="4 9" id="KW-0489">Methyltransferase</keyword>
<evidence type="ECO:0000256" key="5">
    <source>
        <dbReference type="ARBA" id="ARBA00022679"/>
    </source>
</evidence>
<feature type="compositionally biased region" description="Basic and acidic residues" evidence="11">
    <location>
        <begin position="1"/>
        <end position="11"/>
    </location>
</feature>
<feature type="compositionally biased region" description="Acidic residues" evidence="11">
    <location>
        <begin position="619"/>
        <end position="633"/>
    </location>
</feature>
<keyword evidence="3" id="KW-0690">Ribosome biogenesis</keyword>
<dbReference type="InterPro" id="IPR011023">
    <property type="entry name" value="Nop2p"/>
</dbReference>
<feature type="compositionally biased region" description="Basic residues" evidence="11">
    <location>
        <begin position="929"/>
        <end position="940"/>
    </location>
</feature>
<feature type="compositionally biased region" description="Basic residues" evidence="11">
    <location>
        <begin position="693"/>
        <end position="707"/>
    </location>
</feature>
<protein>
    <recommendedName>
        <fullName evidence="12">SAM-dependent MTase RsmB/NOP-type domain-containing protein</fullName>
    </recommendedName>
</protein>
<feature type="compositionally biased region" description="Basic residues" evidence="11">
    <location>
        <begin position="12"/>
        <end position="22"/>
    </location>
</feature>
<dbReference type="EMBL" id="CAJOBZ010000065">
    <property type="protein sequence ID" value="CAF4937526.1"/>
    <property type="molecule type" value="Genomic_DNA"/>
</dbReference>
<feature type="compositionally biased region" description="Basic and acidic residues" evidence="11">
    <location>
        <begin position="146"/>
        <end position="159"/>
    </location>
</feature>
<keyword evidence="7 9" id="KW-0694">RNA-binding</keyword>
<feature type="compositionally biased region" description="Basic and acidic residues" evidence="11">
    <location>
        <begin position="852"/>
        <end position="869"/>
    </location>
</feature>
<evidence type="ECO:0000256" key="2">
    <source>
        <dbReference type="ARBA" id="ARBA00007494"/>
    </source>
</evidence>
<evidence type="ECO:0000256" key="10">
    <source>
        <dbReference type="SAM" id="Coils"/>
    </source>
</evidence>
<feature type="compositionally biased region" description="Basic and acidic residues" evidence="11">
    <location>
        <begin position="60"/>
        <end position="79"/>
    </location>
</feature>
<dbReference type="AlphaFoldDB" id="A0A821X7B6"/>
<keyword evidence="6 9" id="KW-0949">S-adenosyl-L-methionine</keyword>
<dbReference type="PANTHER" id="PTHR22807">
    <property type="entry name" value="NOP2 YEAST -RELATED NOL1/NOP2/FMU SUN DOMAIN-CONTAINING"/>
    <property type="match status" value="1"/>
</dbReference>
<feature type="compositionally biased region" description="Basic residues" evidence="11">
    <location>
        <begin position="892"/>
        <end position="902"/>
    </location>
</feature>
<feature type="binding site" evidence="9">
    <location>
        <position position="483"/>
    </location>
    <ligand>
        <name>S-adenosyl-L-methionine</name>
        <dbReference type="ChEBI" id="CHEBI:59789"/>
    </ligand>
</feature>
<feature type="active site" description="Nucleophile" evidence="9">
    <location>
        <position position="540"/>
    </location>
</feature>
<feature type="compositionally biased region" description="Basic residues" evidence="11">
    <location>
        <begin position="779"/>
        <end position="790"/>
    </location>
</feature>
<dbReference type="PROSITE" id="PS01153">
    <property type="entry name" value="NOL1_NOP2_SUN"/>
    <property type="match status" value="1"/>
</dbReference>
<feature type="compositionally biased region" description="Low complexity" evidence="11">
    <location>
        <begin position="791"/>
        <end position="806"/>
    </location>
</feature>
<dbReference type="PRINTS" id="PR02012">
    <property type="entry name" value="RCMTNOP2"/>
</dbReference>
<evidence type="ECO:0000256" key="3">
    <source>
        <dbReference type="ARBA" id="ARBA00022517"/>
    </source>
</evidence>
<keyword evidence="10" id="KW-0175">Coiled coil</keyword>
<feature type="binding site" evidence="9">
    <location>
        <begin position="415"/>
        <end position="421"/>
    </location>
    <ligand>
        <name>S-adenosyl-L-methionine</name>
        <dbReference type="ChEBI" id="CHEBI:59789"/>
    </ligand>
</feature>
<dbReference type="Pfam" id="PF01189">
    <property type="entry name" value="Methyltr_RsmB-F"/>
    <property type="match status" value="1"/>
</dbReference>
<evidence type="ECO:0000256" key="9">
    <source>
        <dbReference type="PROSITE-ProRule" id="PRU01023"/>
    </source>
</evidence>
<organism evidence="13 14">
    <name type="scientific">Pieris macdunnoughi</name>
    <dbReference type="NCBI Taxonomy" id="345717"/>
    <lineage>
        <taxon>Eukaryota</taxon>
        <taxon>Metazoa</taxon>
        <taxon>Ecdysozoa</taxon>
        <taxon>Arthropoda</taxon>
        <taxon>Hexapoda</taxon>
        <taxon>Insecta</taxon>
        <taxon>Pterygota</taxon>
        <taxon>Neoptera</taxon>
        <taxon>Endopterygota</taxon>
        <taxon>Lepidoptera</taxon>
        <taxon>Glossata</taxon>
        <taxon>Ditrysia</taxon>
        <taxon>Papilionoidea</taxon>
        <taxon>Pieridae</taxon>
        <taxon>Pierinae</taxon>
        <taxon>Pieris</taxon>
    </lineage>
</organism>
<keyword evidence="5 9" id="KW-0808">Transferase</keyword>
<keyword evidence="14" id="KW-1185">Reference proteome</keyword>
<dbReference type="InterPro" id="IPR023267">
    <property type="entry name" value="RCMT"/>
</dbReference>
<dbReference type="Proteomes" id="UP000663880">
    <property type="component" value="Unassembled WGS sequence"/>
</dbReference>
<evidence type="ECO:0000256" key="8">
    <source>
        <dbReference type="ARBA" id="ARBA00023242"/>
    </source>
</evidence>
<dbReference type="OrthoDB" id="427002at2759"/>
<feature type="compositionally biased region" description="Basic and acidic residues" evidence="11">
    <location>
        <begin position="668"/>
        <end position="677"/>
    </location>
</feature>
<proteinExistence type="inferred from homology"/>
<dbReference type="InterPro" id="IPR049560">
    <property type="entry name" value="MeTrfase_RsmB-F_NOP2_cat"/>
</dbReference>
<feature type="compositionally biased region" description="Basic residues" evidence="11">
    <location>
        <begin position="43"/>
        <end position="59"/>
    </location>
</feature>
<feature type="binding site" evidence="9">
    <location>
        <position position="439"/>
    </location>
    <ligand>
        <name>S-adenosyl-L-methionine</name>
        <dbReference type="ChEBI" id="CHEBI:59789"/>
    </ligand>
</feature>
<dbReference type="Gene3D" id="3.30.70.1170">
    <property type="entry name" value="Sun protein, domain 3"/>
    <property type="match status" value="1"/>
</dbReference>
<feature type="compositionally biased region" description="Acidic residues" evidence="11">
    <location>
        <begin position="119"/>
        <end position="145"/>
    </location>
</feature>
<feature type="compositionally biased region" description="Basic and acidic residues" evidence="11">
    <location>
        <begin position="23"/>
        <end position="42"/>
    </location>
</feature>
<evidence type="ECO:0000256" key="7">
    <source>
        <dbReference type="ARBA" id="ARBA00022884"/>
    </source>
</evidence>
<dbReference type="PANTHER" id="PTHR22807:SF30">
    <property type="entry name" value="28S RRNA (CYTOSINE(4447)-C(5))-METHYLTRANSFERASE-RELATED"/>
    <property type="match status" value="1"/>
</dbReference>
<comment type="caution">
    <text evidence="13">The sequence shown here is derived from an EMBL/GenBank/DDBJ whole genome shotgun (WGS) entry which is preliminary data.</text>
</comment>
<dbReference type="CDD" id="cd02440">
    <property type="entry name" value="AdoMet_MTases"/>
    <property type="match status" value="1"/>
</dbReference>
<dbReference type="SUPFAM" id="SSF53335">
    <property type="entry name" value="S-adenosyl-L-methionine-dependent methyltransferases"/>
    <property type="match status" value="1"/>
</dbReference>
<evidence type="ECO:0000313" key="13">
    <source>
        <dbReference type="EMBL" id="CAF4937526.1"/>
    </source>
</evidence>
<feature type="compositionally biased region" description="Basic and acidic residues" evidence="11">
    <location>
        <begin position="915"/>
        <end position="924"/>
    </location>
</feature>
<dbReference type="Gene3D" id="3.40.50.150">
    <property type="entry name" value="Vaccinia Virus protein VP39"/>
    <property type="match status" value="1"/>
</dbReference>
<feature type="compositionally biased region" description="Basic residues" evidence="11">
    <location>
        <begin position="817"/>
        <end position="827"/>
    </location>
</feature>
<evidence type="ECO:0000256" key="1">
    <source>
        <dbReference type="ARBA" id="ARBA00004604"/>
    </source>
</evidence>
<dbReference type="InterPro" id="IPR001678">
    <property type="entry name" value="MeTrfase_RsmB-F_NOP2_dom"/>
</dbReference>
<dbReference type="GO" id="GO:0003723">
    <property type="term" value="F:RNA binding"/>
    <property type="evidence" value="ECO:0007669"/>
    <property type="project" value="UniProtKB-UniRule"/>
</dbReference>
<dbReference type="InterPro" id="IPR018314">
    <property type="entry name" value="RsmB/NOL1/NOP2-like_CS"/>
</dbReference>
<feature type="compositionally biased region" description="Basic and acidic residues" evidence="11">
    <location>
        <begin position="91"/>
        <end position="105"/>
    </location>
</feature>
<dbReference type="InterPro" id="IPR023273">
    <property type="entry name" value="RCMT_NOP2"/>
</dbReference>
<reference evidence="13" key="1">
    <citation type="submission" date="2021-02" db="EMBL/GenBank/DDBJ databases">
        <authorList>
            <person name="Steward A R."/>
        </authorList>
    </citation>
    <scope>NUCLEOTIDE SEQUENCE</scope>
</reference>
<dbReference type="GO" id="GO:0070475">
    <property type="term" value="P:rRNA base methylation"/>
    <property type="evidence" value="ECO:0007669"/>
    <property type="project" value="TreeGrafter"/>
</dbReference>
<accession>A0A821X7B6</accession>
<feature type="compositionally biased region" description="Basic residues" evidence="11">
    <location>
        <begin position="954"/>
        <end position="968"/>
    </location>
</feature>
<feature type="compositionally biased region" description="Basic and acidic residues" evidence="11">
    <location>
        <begin position="739"/>
        <end position="756"/>
    </location>
</feature>
<comment type="similarity">
    <text evidence="2 9">Belongs to the class I-like SAM-binding methyltransferase superfamily. RsmB/NOP family.</text>
</comment>
<dbReference type="InterPro" id="IPR029063">
    <property type="entry name" value="SAM-dependent_MTases_sf"/>
</dbReference>
<feature type="compositionally biased region" description="Polar residues" evidence="11">
    <location>
        <begin position="880"/>
        <end position="890"/>
    </location>
</feature>
<dbReference type="GO" id="GO:0009383">
    <property type="term" value="F:rRNA (cytosine-C5-)-methyltransferase activity"/>
    <property type="evidence" value="ECO:0007669"/>
    <property type="project" value="TreeGrafter"/>
</dbReference>
<feature type="region of interest" description="Disordered" evidence="11">
    <location>
        <begin position="1"/>
        <end position="210"/>
    </location>
</feature>
<feature type="region of interest" description="Disordered" evidence="11">
    <location>
        <begin position="618"/>
        <end position="968"/>
    </location>
</feature>
<feature type="compositionally biased region" description="Low complexity" evidence="11">
    <location>
        <begin position="903"/>
        <end position="914"/>
    </location>
</feature>
<dbReference type="FunFam" id="3.30.70.1170:FF:000001">
    <property type="entry name" value="Ribosomal RNA methyltransferase Nop2"/>
    <property type="match status" value="1"/>
</dbReference>
<name>A0A821X7B6_9NEOP</name>
<dbReference type="PROSITE" id="PS51686">
    <property type="entry name" value="SAM_MT_RSMB_NOP"/>
    <property type="match status" value="1"/>
</dbReference>
<evidence type="ECO:0000256" key="11">
    <source>
        <dbReference type="SAM" id="MobiDB-lite"/>
    </source>
</evidence>
<feature type="coiled-coil region" evidence="10">
    <location>
        <begin position="213"/>
        <end position="243"/>
    </location>
</feature>
<feature type="compositionally biased region" description="Acidic residues" evidence="11">
    <location>
        <begin position="167"/>
        <end position="185"/>
    </location>
</feature>